<dbReference type="EMBL" id="JBBKAR010000039">
    <property type="protein sequence ID" value="MEJ8305206.1"/>
    <property type="molecule type" value="Genomic_DNA"/>
</dbReference>
<dbReference type="Proteomes" id="UP001380953">
    <property type="component" value="Unassembled WGS sequence"/>
</dbReference>
<comment type="caution">
    <text evidence="1">The sequence shown here is derived from an EMBL/GenBank/DDBJ whole genome shotgun (WGS) entry which is preliminary data.</text>
</comment>
<organism evidence="1 2">
    <name type="scientific">Saccharibacillus sacchari</name>
    <dbReference type="NCBI Taxonomy" id="456493"/>
    <lineage>
        <taxon>Bacteria</taxon>
        <taxon>Bacillati</taxon>
        <taxon>Bacillota</taxon>
        <taxon>Bacilli</taxon>
        <taxon>Bacillales</taxon>
        <taxon>Paenibacillaceae</taxon>
        <taxon>Saccharibacillus</taxon>
    </lineage>
</organism>
<reference evidence="1" key="1">
    <citation type="submission" date="2024-03" db="EMBL/GenBank/DDBJ databases">
        <title>Whole genome sequecning of epiphytes from Marcgravia umbellata leaves.</title>
        <authorList>
            <person name="Kumar G."/>
            <person name="Savka M.A."/>
        </authorList>
    </citation>
    <scope>NUCLEOTIDE SEQUENCE</scope>
    <source>
        <strain evidence="1">RIT_BL5</strain>
    </source>
</reference>
<evidence type="ECO:0000313" key="1">
    <source>
        <dbReference type="EMBL" id="MEJ8305206.1"/>
    </source>
</evidence>
<sequence>MKKTTQMIAAACLTGCLSAGSLLGSGAAFADTRGLTAAVTQTSEAASAKPATQTIQATAGKSFEISLEENPSTGYAWSYKADPALTLISEKSVSLNEEPTIVGAPDQKTWTFQAQKAGTYKIQFDYARPWEKDKAPVQSQTYIVHVQASGKSTVQPLSVLKKKTVNAVKKSEPFRVRLEENGTTGYGWTYKSSSAAVKLIGEKSEPTNTQANIDGAPEQKTWTFRADQPGTYTLTFVYAQPWDTNGSAAQTITYTVNVKG</sequence>
<keyword evidence="1" id="KW-0646">Protease inhibitor</keyword>
<gene>
    <name evidence="1" type="ORF">WKI47_14970</name>
</gene>
<accession>A0ACC6PE68</accession>
<evidence type="ECO:0000313" key="2">
    <source>
        <dbReference type="Proteomes" id="UP001380953"/>
    </source>
</evidence>
<protein>
    <submittedName>
        <fullName evidence="1">Protease inhibitor I42 family protein</fullName>
    </submittedName>
</protein>
<proteinExistence type="predicted"/>
<name>A0ACC6PE68_9BACL</name>
<keyword evidence="2" id="KW-1185">Reference proteome</keyword>